<dbReference type="Proteomes" id="UP000019681">
    <property type="component" value="Unassembled WGS sequence"/>
</dbReference>
<dbReference type="Pfam" id="PF01882">
    <property type="entry name" value="DUF58"/>
    <property type="match status" value="1"/>
</dbReference>
<keyword evidence="1" id="KW-0472">Membrane</keyword>
<keyword evidence="4" id="KW-1185">Reference proteome</keyword>
<feature type="transmembrane region" description="Helical" evidence="1">
    <location>
        <begin position="30"/>
        <end position="48"/>
    </location>
</feature>
<dbReference type="STRING" id="1403537.Q428_05190"/>
<reference evidence="3 4" key="1">
    <citation type="journal article" date="2014" name="Genome Announc.">
        <title>Draft Genome Sequence of Fervidicella metallireducens Strain AeBT, an Iron-Reducing Thermoanaerobe from the Great Artesian Basin.</title>
        <authorList>
            <person name="Patel B.K."/>
        </authorList>
    </citation>
    <scope>NUCLEOTIDE SEQUENCE [LARGE SCALE GENOMIC DNA]</scope>
    <source>
        <strain evidence="3 4">AeB</strain>
    </source>
</reference>
<accession>A0A017RWH4</accession>
<organism evidence="3 4">
    <name type="scientific">Fervidicella metallireducens AeB</name>
    <dbReference type="NCBI Taxonomy" id="1403537"/>
    <lineage>
        <taxon>Bacteria</taxon>
        <taxon>Bacillati</taxon>
        <taxon>Bacillota</taxon>
        <taxon>Clostridia</taxon>
        <taxon>Eubacteriales</taxon>
        <taxon>Clostridiaceae</taxon>
        <taxon>Fervidicella</taxon>
    </lineage>
</organism>
<evidence type="ECO:0000256" key="1">
    <source>
        <dbReference type="SAM" id="Phobius"/>
    </source>
</evidence>
<feature type="transmembrane region" description="Helical" evidence="1">
    <location>
        <begin position="7"/>
        <end position="24"/>
    </location>
</feature>
<dbReference type="OrthoDB" id="9778037at2"/>
<comment type="caution">
    <text evidence="3">The sequence shown here is derived from an EMBL/GenBank/DDBJ whole genome shotgun (WGS) entry which is preliminary data.</text>
</comment>
<dbReference type="SUPFAM" id="SSF53300">
    <property type="entry name" value="vWA-like"/>
    <property type="match status" value="1"/>
</dbReference>
<dbReference type="InterPro" id="IPR036465">
    <property type="entry name" value="vWFA_dom_sf"/>
</dbReference>
<protein>
    <recommendedName>
        <fullName evidence="2">DUF58 domain-containing protein</fullName>
    </recommendedName>
</protein>
<evidence type="ECO:0000313" key="4">
    <source>
        <dbReference type="Proteomes" id="UP000019681"/>
    </source>
</evidence>
<dbReference type="AlphaFoldDB" id="A0A017RWH4"/>
<keyword evidence="1" id="KW-1133">Transmembrane helix</keyword>
<gene>
    <name evidence="3" type="ORF">Q428_05190</name>
</gene>
<feature type="domain" description="DUF58" evidence="2">
    <location>
        <begin position="198"/>
        <end position="372"/>
    </location>
</feature>
<keyword evidence="1" id="KW-0812">Transmembrane</keyword>
<name>A0A017RWH4_9CLOT</name>
<dbReference type="RefSeq" id="WP_035378775.1">
    <property type="nucleotide sequence ID" value="NZ_AZQP01000011.1"/>
</dbReference>
<dbReference type="EMBL" id="AZQP01000011">
    <property type="protein sequence ID" value="EYE88946.1"/>
    <property type="molecule type" value="Genomic_DNA"/>
</dbReference>
<dbReference type="Gene3D" id="3.40.50.410">
    <property type="entry name" value="von Willebrand factor, type A domain"/>
    <property type="match status" value="1"/>
</dbReference>
<dbReference type="PANTHER" id="PTHR33608:SF3">
    <property type="entry name" value="SLR2013 PROTEIN"/>
    <property type="match status" value="1"/>
</dbReference>
<dbReference type="PANTHER" id="PTHR33608">
    <property type="entry name" value="BLL2464 PROTEIN"/>
    <property type="match status" value="1"/>
</dbReference>
<sequence length="437" mass="51328">MNITKGFIYLLGLGVVFLGFSLILNNSFTVFLVYNLVCVVLLIIDYFISDMDSMIEIKRTGDEKLSIYTDEEIGFEVYNKGSYLLNIEVQDEVPDLHFKVKEKSIRGKISPHQKNILKYNVIPMKRGAFLFKHLHVRYKGRLGLCYRIFKVNLEKEYKVYPNLENLIKYRMSICNNRSFKQGQRNLRIIGRGTSFESLREYMPGDEFRKINWKATARENKPIVNQYEPEKNQHVYMLIDTGRSMSYSIRGYRKLDMVVNTALVLSDIVNQNGDKSGLLLFNTKVQNMVMPGKGAGHRNKILESLYHIEHTNETSNFEDTFYYFKKKERHRSIIFLFTDFDNIEEAEDMLRALPIISKTNTVVLVLMKNEKLEKLSNEKINNTQELFNKGVALEFLKERKKIIRLLNTKNILCIECPAEKLEYTVINKYIEVKNRRYL</sequence>
<evidence type="ECO:0000313" key="3">
    <source>
        <dbReference type="EMBL" id="EYE88946.1"/>
    </source>
</evidence>
<dbReference type="InterPro" id="IPR002881">
    <property type="entry name" value="DUF58"/>
</dbReference>
<evidence type="ECO:0000259" key="2">
    <source>
        <dbReference type="Pfam" id="PF01882"/>
    </source>
</evidence>
<proteinExistence type="predicted"/>